<dbReference type="AlphaFoldDB" id="A0A1R4HJF0"/>
<evidence type="ECO:0000313" key="2">
    <source>
        <dbReference type="Proteomes" id="UP000195667"/>
    </source>
</evidence>
<gene>
    <name evidence="1" type="ORF">CRENPOLYSF1_890028</name>
</gene>
<dbReference type="Proteomes" id="UP000195667">
    <property type="component" value="Unassembled WGS sequence"/>
</dbReference>
<reference evidence="2" key="1">
    <citation type="submission" date="2017-02" db="EMBL/GenBank/DDBJ databases">
        <authorList>
            <person name="Daims H."/>
        </authorList>
    </citation>
    <scope>NUCLEOTIDE SEQUENCE [LARGE SCALE GENOMIC DNA]</scope>
</reference>
<organism evidence="1 2">
    <name type="scientific">Crenothrix polyspora</name>
    <dbReference type="NCBI Taxonomy" id="360316"/>
    <lineage>
        <taxon>Bacteria</taxon>
        <taxon>Pseudomonadati</taxon>
        <taxon>Pseudomonadota</taxon>
        <taxon>Gammaproteobacteria</taxon>
        <taxon>Methylococcales</taxon>
        <taxon>Crenotrichaceae</taxon>
        <taxon>Crenothrix</taxon>
    </lineage>
</organism>
<sequence>MADDTLFRVFVFSMDNLPPKNETFLNILCLLEYASTMR</sequence>
<protein>
    <submittedName>
        <fullName evidence="1">Uncharacterized protein</fullName>
    </submittedName>
</protein>
<accession>A0A1R4HJF0</accession>
<dbReference type="EMBL" id="FUKI01000169">
    <property type="protein sequence ID" value="SJM96358.1"/>
    <property type="molecule type" value="Genomic_DNA"/>
</dbReference>
<name>A0A1R4HJF0_9GAMM</name>
<evidence type="ECO:0000313" key="1">
    <source>
        <dbReference type="EMBL" id="SJM96358.1"/>
    </source>
</evidence>
<proteinExistence type="predicted"/>
<keyword evidence="2" id="KW-1185">Reference proteome</keyword>